<reference evidence="2 3" key="1">
    <citation type="journal article" date="1984" name="J. Virol.">
        <title>DNA analysis of insect iridescent virus 6: evidence for circular permutation and terminal redundancy.</title>
        <authorList>
            <person name="Delius H."/>
            <person name="Darai G."/>
            <person name="Fluegel R.M."/>
        </authorList>
    </citation>
    <scope>NUCLEOTIDE SEQUENCE [LARGE SCALE GENOMIC DNA]</scope>
</reference>
<organismHost>
    <name type="scientific">Chilo suppressalis</name>
    <name type="common">Asiatic rice borer moth</name>
    <dbReference type="NCBI Taxonomy" id="168631"/>
</organismHost>
<reference evidence="2 3" key="2">
    <citation type="journal article" date="1986" name="Med. Microbiol. Immunol.">
        <title>Insect iridescent virus type 6 induced toxic degenerative hepatitis in mice.</title>
        <authorList>
            <person name="Lorbacher de Ruiz H."/>
            <person name="Gelderblom H."/>
            <person name="Hofmann W."/>
            <person name="Darai G."/>
        </authorList>
    </citation>
    <scope>NUCLEOTIDE SEQUENCE [LARGE SCALE GENOMIC DNA]</scope>
</reference>
<keyword evidence="1" id="KW-0812">Transmembrane</keyword>
<proteinExistence type="predicted"/>
<evidence type="ECO:0000313" key="2">
    <source>
        <dbReference type="EMBL" id="AAK81973.1"/>
    </source>
</evidence>
<dbReference type="KEGG" id="vg:1733107"/>
<reference evidence="2 3" key="14">
    <citation type="journal article" date="1999" name="Virus Genes">
        <title>Identification of a gene cluster within the genome of Chilo iridescent virus encoding enzymes involved in viral DNA replication and processing.</title>
        <authorList>
            <person name="Muller K."/>
            <person name="Tidona C.A."/>
            <person name="Darai G."/>
        </authorList>
    </citation>
    <scope>NUCLEOTIDE SEQUENCE [LARGE SCALE GENOMIC DNA]</scope>
</reference>
<reference evidence="2 3" key="11">
    <citation type="journal article" date="1994" name="Virus Genes">
        <title>Chilo iridescent virus encodes a putative helicase belonging to a distinct family within the "DEAD/H" superfamily: implications for the evolution of large DNA viruses.</title>
        <authorList>
            <person name="Sonntag K.C."/>
            <person name="Schnitzler P."/>
            <person name="Koonin E.V."/>
            <person name="Darai G."/>
        </authorList>
    </citation>
    <scope>NUCLEOTIDE SEQUENCE [LARGE SCALE GENOMIC DNA]</scope>
</reference>
<organismHost>
    <name type="scientific">Acheta domesticus</name>
    <name type="common">House cricket</name>
    <dbReference type="NCBI Taxonomy" id="6997"/>
</organismHost>
<reference evidence="2 3" key="7">
    <citation type="journal article" date="1993" name="J. Gen. Virol.">
        <title>Identification of the gene encoding the major capsid protein of insect iridescent virus type 6 by polymerase chain reaction.</title>
        <authorList>
            <person name="Stohwasser R."/>
            <person name="Raab K."/>
            <person name="Schnitzler P."/>
            <person name="Janssen W."/>
            <person name="Darai G."/>
        </authorList>
    </citation>
    <scope>NUCLEOTIDE SEQUENCE [LARGE SCALE GENOMIC DNA]</scope>
</reference>
<reference evidence="2 3" key="15">
    <citation type="journal article" date="2001" name="Virology">
        <title>Analysis of the first complete DNA sequence of an invertebrate iridovirus: coding strategy of the genome of Chilo iridescent virus.</title>
        <authorList>
            <person name="Jakob N.J."/>
            <person name="Muller K."/>
            <person name="Bahr U."/>
            <person name="Darai G."/>
        </authorList>
    </citation>
    <scope>NUCLEOTIDE SEQUENCE [LARGE SCALE GENOMIC DNA]</scope>
</reference>
<reference evidence="2 3" key="10">
    <citation type="journal article" date="1994" name="Nucleic Acids Res.">
        <title>Identification of genes encoding zinc finger proteins, non-histone chromosomal HMG protein homologue, and a putative GTP phosphohydrolase in the genome of Chilo iridescent virus.</title>
        <authorList>
            <person name="Schnitzler P."/>
            <person name="Hug M."/>
            <person name="Handermann M."/>
            <person name="Janssen W."/>
            <person name="Koonin E.V."/>
            <person name="Delius H."/>
            <person name="Darai C."/>
        </authorList>
    </citation>
    <scope>NUCLEOTIDE SEQUENCE [LARGE SCALE GENOMIC DNA]</scope>
</reference>
<reference evidence="2 3" key="13">
    <citation type="journal article" date="1998" name="Virus Genes">
        <title>Identification of a thymidylate synthase gene within the genome of Chilo iridescent virus.</title>
        <authorList>
            <person name="Muller K."/>
            <person name="Tidona C.A."/>
            <person name="Bahr U."/>
            <person name="Darai G."/>
        </authorList>
    </citation>
    <scope>NUCLEOTIDE SEQUENCE [LARGE SCALE GENOMIC DNA]</scope>
</reference>
<organism evidence="2 3">
    <name type="scientific">Invertebrate iridescent virus 6</name>
    <name type="common">IIV-6</name>
    <name type="synonym">Chilo iridescent virus</name>
    <dbReference type="NCBI Taxonomy" id="176652"/>
    <lineage>
        <taxon>Viruses</taxon>
        <taxon>Varidnaviria</taxon>
        <taxon>Bamfordvirae</taxon>
        <taxon>Nucleocytoviricota</taxon>
        <taxon>Megaviricetes</taxon>
        <taxon>Pimascovirales</taxon>
        <taxon>Pimascovirales incertae sedis</taxon>
        <taxon>Iridoviridae</taxon>
        <taxon>Betairidovirinae</taxon>
        <taxon>Iridovirus</taxon>
        <taxon>Iridovirus chilo1</taxon>
    </lineage>
</organism>
<dbReference type="Proteomes" id="UP000001359">
    <property type="component" value="Segment"/>
</dbReference>
<dbReference type="EMBL" id="AF303741">
    <property type="protein sequence ID" value="AAK81973.1"/>
    <property type="molecule type" value="Genomic_DNA"/>
</dbReference>
<reference evidence="2 3" key="12">
    <citation type="journal article" date="1997" name="Virus Genes">
        <title>The DNA sequence of Chilo iridescent virus between the genome coordinates 0.101 and 0.391; similarities in coding strategy between insect and vertebrate iridoviruses.</title>
        <authorList>
            <person name="Bahr U."/>
            <person name="Tidona C.A."/>
            <person name="Darai G."/>
        </authorList>
    </citation>
    <scope>NUCLEOTIDE SEQUENCE [LARGE SCALE GENOMIC DNA]</scope>
</reference>
<reference evidence="2 3" key="6">
    <citation type="journal article" date="1992" name="Virus Genes">
        <title>Characterization of the third origin of DNA replication of the genome of insect iridescent virus type 6.</title>
        <authorList>
            <person name="Sonntag K.C."/>
            <person name="Darai G."/>
        </authorList>
    </citation>
    <scope>NUCLEOTIDE SEQUENCE [LARGE SCALE GENOMIC DNA]</scope>
</reference>
<organismHost>
    <name type="scientific">Gryllus bimaculatus</name>
    <name type="common">Two-spotted cricket</name>
    <dbReference type="NCBI Taxonomy" id="6999"/>
</organismHost>
<dbReference type="RefSeq" id="NP_149502.1">
    <property type="nucleotide sequence ID" value="NC_003038.1"/>
</dbReference>
<reference evidence="2 3" key="5">
    <citation type="journal article" date="1992" name="Virus Genes">
        <title>Identification and mapping of origins of DNA replication within the DNA sequences of the genome of insect iridescent virus type 6.</title>
        <authorList>
            <person name="Handermann M."/>
            <person name="Schnitzler P."/>
            <person name="Rosen-Wolff A."/>
            <person name="Raab K."/>
            <person name="Sonntag K.C."/>
            <person name="Darai G."/>
        </authorList>
    </citation>
    <scope>NUCLEOTIDE SEQUENCE [LARGE SCALE GENOMIC DNA]</scope>
</reference>
<sequence>MQNLKEQHFFLILALDQKLLHLYIFLFHLLYMFLYLLPFYGHNNTYKLD</sequence>
<evidence type="ECO:0000313" key="3">
    <source>
        <dbReference type="Proteomes" id="UP000001359"/>
    </source>
</evidence>
<keyword evidence="3" id="KW-1185">Reference proteome</keyword>
<accession>Q91G59</accession>
<dbReference type="GeneID" id="1733107"/>
<protein>
    <submittedName>
        <fullName evidence="2">039R</fullName>
    </submittedName>
</protein>
<reference evidence="2 3" key="9">
    <citation type="journal article" date="1994" name="J. Gen. Virol.">
        <title>Insect iridescent virus type 6 encodes a polypeptide related to the largest subunit of eukaryotic RNA polymerase II.</title>
        <authorList>
            <person name="Schnitzler P."/>
            <person name="Sonntag K.C."/>
            <person name="Muller M."/>
            <person name="Janssen W."/>
            <person name="Bugert J.J."/>
            <person name="Koonin E.V."/>
            <person name="Darai G."/>
        </authorList>
    </citation>
    <scope>NUCLEOTIDE SEQUENCE [LARGE SCALE GENOMIC DNA]</scope>
</reference>
<keyword evidence="1" id="KW-1133">Transmembrane helix</keyword>
<name>Q91G59_IIV6</name>
<keyword evidence="1" id="KW-0472">Membrane</keyword>
<reference evidence="2 3" key="8">
    <citation type="journal article" date="1994" name="Intervirology">
        <title>Identification of the primary structure and the coding capacity of the genome of insect iridescent virus type 6 between the genome coordinates 0.310 and 0.347 (7990 bp).</title>
        <authorList>
            <person name="Sonntag K.C."/>
            <person name="Schnitzler P."/>
            <person name="Janssen W."/>
            <person name="Darai G."/>
        </authorList>
    </citation>
    <scope>NUCLEOTIDE SEQUENCE [LARGE SCALE GENOMIC DNA]</scope>
</reference>
<reference evidence="2 3" key="3">
    <citation type="journal article" date="1987" name="Virology">
        <title>Molecular cloning and physical mapping of the genome of insect iridescent virus type 6: further evidence for circular permutation of the viral genome.</title>
        <authorList>
            <person name="Schnitzler P."/>
            <person name="Soltau J.B."/>
            <person name="Fischer M."/>
            <person name="Reisner H."/>
            <person name="Scholz J."/>
            <person name="Delius H."/>
            <person name="Darai G."/>
        </authorList>
    </citation>
    <scope>NUCLEOTIDE SEQUENCE [LARGE SCALE GENOMIC DNA]</scope>
</reference>
<organismHost>
    <name type="scientific">Spodoptera frugiperda</name>
    <name type="common">Fall armyworm</name>
    <dbReference type="NCBI Taxonomy" id="7108"/>
</organismHost>
<feature type="transmembrane region" description="Helical" evidence="1">
    <location>
        <begin position="20"/>
        <end position="40"/>
    </location>
</feature>
<reference evidence="2 3" key="4">
    <citation type="journal article" date="1988" name="Virology">
        <title>Identification and characterization of the repetitive DNA element in the genome of insect iridescent virus type 6.</title>
        <authorList>
            <person name="Fischer M."/>
            <person name="Schnitzler P."/>
            <person name="Delius H."/>
            <person name="Darai G."/>
        </authorList>
    </citation>
    <scope>NUCLEOTIDE SEQUENCE [LARGE SCALE GENOMIC DNA]</scope>
</reference>
<organismHost>
    <name type="scientific">Gryllus campestris</name>
    <dbReference type="NCBI Taxonomy" id="58607"/>
</organismHost>
<evidence type="ECO:0000256" key="1">
    <source>
        <dbReference type="SAM" id="Phobius"/>
    </source>
</evidence>